<dbReference type="FunFam" id="1.10.472.10:FF:000072">
    <property type="entry name" value="Cyclin Pch1"/>
    <property type="match status" value="1"/>
</dbReference>
<dbReference type="GO" id="GO:0006357">
    <property type="term" value="P:regulation of transcription by RNA polymerase II"/>
    <property type="evidence" value="ECO:0007669"/>
    <property type="project" value="InterPro"/>
</dbReference>
<dbReference type="InterPro" id="IPR013763">
    <property type="entry name" value="Cyclin-like_dom"/>
</dbReference>
<dbReference type="PANTHER" id="PTHR10026">
    <property type="entry name" value="CYCLIN"/>
    <property type="match status" value="1"/>
</dbReference>
<dbReference type="SMART" id="SM01332">
    <property type="entry name" value="Cyclin_C"/>
    <property type="match status" value="1"/>
</dbReference>
<dbReference type="VEuPathDB" id="FungiDB:AAP_03551"/>
<feature type="region of interest" description="Disordered" evidence="7">
    <location>
        <begin position="275"/>
        <end position="689"/>
    </location>
</feature>
<evidence type="ECO:0000256" key="7">
    <source>
        <dbReference type="SAM" id="MobiDB-lite"/>
    </source>
</evidence>
<evidence type="ECO:0000313" key="10">
    <source>
        <dbReference type="EMBL" id="KZZ90910.1"/>
    </source>
</evidence>
<organism evidence="10 11">
    <name type="scientific">Ascosphaera apis ARSEF 7405</name>
    <dbReference type="NCBI Taxonomy" id="392613"/>
    <lineage>
        <taxon>Eukaryota</taxon>
        <taxon>Fungi</taxon>
        <taxon>Dikarya</taxon>
        <taxon>Ascomycota</taxon>
        <taxon>Pezizomycotina</taxon>
        <taxon>Eurotiomycetes</taxon>
        <taxon>Eurotiomycetidae</taxon>
        <taxon>Onygenales</taxon>
        <taxon>Ascosphaeraceae</taxon>
        <taxon>Ascosphaera</taxon>
    </lineage>
</organism>
<comment type="subunit">
    <text evidence="2">Component of the SRB8-11 complex, a regulatory module of the Mediator complex.</text>
</comment>
<feature type="domain" description="Cyclin-like" evidence="8">
    <location>
        <begin position="57"/>
        <end position="163"/>
    </location>
</feature>
<keyword evidence="4 6" id="KW-0195">Cyclin</keyword>
<feature type="compositionally biased region" description="Basic and acidic residues" evidence="7">
    <location>
        <begin position="433"/>
        <end position="468"/>
    </location>
</feature>
<dbReference type="InterPro" id="IPR043198">
    <property type="entry name" value="Cyclin/Ssn8"/>
</dbReference>
<feature type="compositionally biased region" description="Polar residues" evidence="7">
    <location>
        <begin position="487"/>
        <end position="500"/>
    </location>
</feature>
<feature type="compositionally biased region" description="Low complexity" evidence="7">
    <location>
        <begin position="555"/>
        <end position="574"/>
    </location>
</feature>
<evidence type="ECO:0000256" key="6">
    <source>
        <dbReference type="RuleBase" id="RU000383"/>
    </source>
</evidence>
<dbReference type="GO" id="GO:0016538">
    <property type="term" value="F:cyclin-dependent protein serine/threonine kinase regulator activity"/>
    <property type="evidence" value="ECO:0007669"/>
    <property type="project" value="InterPro"/>
</dbReference>
<evidence type="ECO:0000313" key="11">
    <source>
        <dbReference type="Proteomes" id="UP000242877"/>
    </source>
</evidence>
<feature type="domain" description="Cyclin C-terminal" evidence="9">
    <location>
        <begin position="172"/>
        <end position="293"/>
    </location>
</feature>
<dbReference type="EMBL" id="AZGZ01000015">
    <property type="protein sequence ID" value="KZZ90910.1"/>
    <property type="molecule type" value="Genomic_DNA"/>
</dbReference>
<dbReference type="SUPFAM" id="SSF47954">
    <property type="entry name" value="Cyclin-like"/>
    <property type="match status" value="2"/>
</dbReference>
<dbReference type="InterPro" id="IPR004367">
    <property type="entry name" value="Cyclin_C-dom"/>
</dbReference>
<comment type="similarity">
    <text evidence="1">Belongs to the cyclin family. Cyclin C subfamily.</text>
</comment>
<dbReference type="InterPro" id="IPR006671">
    <property type="entry name" value="Cyclin_N"/>
</dbReference>
<reference evidence="10 11" key="1">
    <citation type="journal article" date="2016" name="Genome Biol. Evol.">
        <title>Divergent and convergent evolution of fungal pathogenicity.</title>
        <authorList>
            <person name="Shang Y."/>
            <person name="Xiao G."/>
            <person name="Zheng P."/>
            <person name="Cen K."/>
            <person name="Zhan S."/>
            <person name="Wang C."/>
        </authorList>
    </citation>
    <scope>NUCLEOTIDE SEQUENCE [LARGE SCALE GENOMIC DNA]</scope>
    <source>
        <strain evidence="10 11">ARSEF 7405</strain>
    </source>
</reference>
<evidence type="ECO:0000256" key="4">
    <source>
        <dbReference type="ARBA" id="ARBA00023127"/>
    </source>
</evidence>
<dbReference type="Pfam" id="PF00134">
    <property type="entry name" value="Cyclin_N"/>
    <property type="match status" value="1"/>
</dbReference>
<comment type="caution">
    <text evidence="10">The sequence shown here is derived from an EMBL/GenBank/DDBJ whole genome shotgun (WGS) entry which is preliminary data.</text>
</comment>
<dbReference type="InterPro" id="IPR036915">
    <property type="entry name" value="Cyclin-like_sf"/>
</dbReference>
<dbReference type="Gene3D" id="1.10.472.10">
    <property type="entry name" value="Cyclin-like"/>
    <property type="match status" value="2"/>
</dbReference>
<accession>A0A166NLV3</accession>
<dbReference type="Pfam" id="PF02984">
    <property type="entry name" value="Cyclin_C"/>
    <property type="match status" value="1"/>
</dbReference>
<dbReference type="Proteomes" id="UP000242877">
    <property type="component" value="Unassembled WGS sequence"/>
</dbReference>
<dbReference type="CDD" id="cd20546">
    <property type="entry name" value="CYCLIN_SpCG1C_ScCTK2-like_rpt2"/>
    <property type="match status" value="1"/>
</dbReference>
<feature type="compositionally biased region" description="Pro residues" evidence="7">
    <location>
        <begin position="315"/>
        <end position="326"/>
    </location>
</feature>
<protein>
    <recommendedName>
        <fullName evidence="3">RNA polymerase II holoenzyme cyclin-like subunit</fullName>
    </recommendedName>
</protein>
<feature type="compositionally biased region" description="Basic and acidic residues" evidence="7">
    <location>
        <begin position="403"/>
        <end position="413"/>
    </location>
</feature>
<evidence type="ECO:0000256" key="5">
    <source>
        <dbReference type="ARBA" id="ARBA00025278"/>
    </source>
</evidence>
<dbReference type="OrthoDB" id="25002at2759"/>
<feature type="compositionally biased region" description="Low complexity" evidence="7">
    <location>
        <begin position="659"/>
        <end position="670"/>
    </location>
</feature>
<feature type="compositionally biased region" description="Basic and acidic residues" evidence="7">
    <location>
        <begin position="506"/>
        <end position="548"/>
    </location>
</feature>
<feature type="compositionally biased region" description="Polar residues" evidence="7">
    <location>
        <begin position="575"/>
        <end position="591"/>
    </location>
</feature>
<keyword evidence="11" id="KW-1185">Reference proteome</keyword>
<feature type="compositionally biased region" description="Polar residues" evidence="7">
    <location>
        <begin position="335"/>
        <end position="350"/>
    </location>
</feature>
<proteinExistence type="inferred from homology"/>
<feature type="domain" description="Cyclin-like" evidence="8">
    <location>
        <begin position="176"/>
        <end position="263"/>
    </location>
</feature>
<comment type="function">
    <text evidence="5">Component of the SRB8-11 complex. The SRB8-11 complex is a regulatory module of the Mediator complex which is itself involved in regulation of basal and activated RNA polymerase II-dependent transcription. The SRB8-11 complex may be involved in the transcriptional repression of a subset of genes regulated by Mediator. It may inhibit the association of the Mediator complex with RNA polymerase II to form the holoenzyme complex. The SRB8-11 complex phosphorylates the C-terminal domain (CTD) of the largest subunit of RNA polymerase II.</text>
</comment>
<sequence>MSSPPSHPHTTISPPHPVLLNTQSQWLFSKDDLARSPSVLDGMPIDVEHTNRSKGINFILQVGITLKLPQNTLFTASIYLHRFFMRYSMKSLPNRPALHFYDVAGTALFLATKVDENCRKFKDYIITCARVGSKDPKMIIDEQSKIFWNWRDAILHHENLLLEALCFDLQLELPHKFLWDFIVYFNMRDNKQLRNAAWAFLNDSMYTVLCLRFPARTIAAGALYAAATHLGLSFPDDPHGRAWWEQLDLTLHDLRDVCNSLADIYDVIAPQPSLKSRPEHIPAPANHNTQPQLSQQQQPPPKPSPITSHRIPQRIPHPLPPHPPVIVSPHDHSLSPRSAYNTSRRPSYGNSRPRYSPPPMSALSGGSRNISPVSSRVPYPPPPGSTTASRRPISPAPASTSVRGERDRERKETTMSPDETQQRIDSILYKNQHGREDRERDRDRDRDRDWSDRERDNRDRDRDRDYHSRRPYRPAPPPASGSDYDQRSTSGSRVPHSQHSQLRHRSREDEERYRDYRERERDRDRDWDRDRDVERERERERDRGKDFGRSTSMNQQQQQQQQSSSSSTAATTTQRRGSVSGATDSFSVQHGTSRRESLAVPVAETGDAPVPASAPAPAPAQKGSTSVSVPSFGVDLPIIPPPPPPATNARNDDRGRSPNANANVNGTAAANKDDDDESGSEEGQVADTA</sequence>
<evidence type="ECO:0000256" key="3">
    <source>
        <dbReference type="ARBA" id="ARBA00014912"/>
    </source>
</evidence>
<name>A0A166NLV3_9EURO</name>
<dbReference type="SMART" id="SM00385">
    <property type="entry name" value="CYCLIN"/>
    <property type="match status" value="2"/>
</dbReference>
<evidence type="ECO:0000256" key="1">
    <source>
        <dbReference type="ARBA" id="ARBA00008638"/>
    </source>
</evidence>
<dbReference type="AlphaFoldDB" id="A0A166NLV3"/>
<evidence type="ECO:0000259" key="8">
    <source>
        <dbReference type="SMART" id="SM00385"/>
    </source>
</evidence>
<gene>
    <name evidence="10" type="ORF">AAP_03551</name>
</gene>
<evidence type="ECO:0000259" key="9">
    <source>
        <dbReference type="SMART" id="SM01332"/>
    </source>
</evidence>
<evidence type="ECO:0000256" key="2">
    <source>
        <dbReference type="ARBA" id="ARBA00011612"/>
    </source>
</evidence>